<dbReference type="SUPFAM" id="SSF52954">
    <property type="entry name" value="Class II aaRS ABD-related"/>
    <property type="match status" value="1"/>
</dbReference>
<dbReference type="PANTHER" id="PTHR47170">
    <property type="entry name" value="MALONYL-COA ACP TRANSACYLASE, ACP-BINDING"/>
    <property type="match status" value="1"/>
</dbReference>
<dbReference type="Gene3D" id="3.40.366.10">
    <property type="entry name" value="Malonyl-Coenzyme A Acyl Carrier Protein, domain 2"/>
    <property type="match status" value="1"/>
</dbReference>
<protein>
    <submittedName>
        <fullName evidence="2">Putative malonyl-CoA-acyl carrier protein transacylase, mitochondrial</fullName>
    </submittedName>
</protein>
<gene>
    <name evidence="2" type="ORF">WN55_04194</name>
</gene>
<dbReference type="InterPro" id="IPR001227">
    <property type="entry name" value="Ac_transferase_dom_sf"/>
</dbReference>
<dbReference type="InterPro" id="IPR052760">
    <property type="entry name" value="Mitochondrial_malonyltrans"/>
</dbReference>
<sequence>MTVTRILKEISTNFINFTDHGFMYGPQEKSTSTLNLLTKSPIGEIPFGLATLKDSNNSWNKSIQPMDIEVENHKIAEVAIFHNNTEAKDSYHKLQKERKIWWRKLAQYPSRFKITEPKKTENFDFIDIEGQFPFGTITVERITYHTNIQNLLQQIDIKKGLADIQMVEHVVSLDWGCLALLCDAYDINETAKMHIHPKLAPHKVAIHIKKSKNEATVGNDDLNRFVLYLNNMLRKKGLNTILTSSEEVVNMCLVPFIVLVDRTSLENGIIYVTNRSTTLRHYTKFSSNVGNDQDNKSESTDEFVTNDESVYNTKHIEQLLNESATYKDINNNEWATTPYPADVKSPIEEKKPRIDPKDTCVLLFPGQGTIKVGMIKQYIHIPDARDLFEIANEILNYDLLKICLNGPQEKLDRTEFNQAATVVSSLAALEKLRERNPNAFNTCIATAGYSVGEITALILSGAITFEDGIRLVCVRGKAMQFASDRVPQGMLSVTCTPKAQLHKACTDAKQWAIEMGVQEPVCSVAIFMHTERKILAGNIEALQYIENNQKELGFSNVTRLPVSGAFHTPLMQPSLKSISEMLNSVSINEPRCQVYSNYKAQPYTNLRFMKKYILKQIISPIKWEQCMQSIYNRPPDTPFPKTYDVGSTGRMRTILKLINLKASQSCIVI</sequence>
<feature type="domain" description="Malonyl-CoA:ACP transacylase (MAT)" evidence="1">
    <location>
        <begin position="363"/>
        <end position="653"/>
    </location>
</feature>
<reference evidence="2 3" key="1">
    <citation type="submission" date="2015-07" db="EMBL/GenBank/DDBJ databases">
        <title>The genome of Dufourea novaeangliae.</title>
        <authorList>
            <person name="Pan H."/>
            <person name="Kapheim K."/>
        </authorList>
    </citation>
    <scope>NUCLEOTIDE SEQUENCE [LARGE SCALE GENOMIC DNA]</scope>
    <source>
        <strain evidence="2">0120121106</strain>
        <tissue evidence="2">Whole body</tissue>
    </source>
</reference>
<organism evidence="2 3">
    <name type="scientific">Dufourea novaeangliae</name>
    <name type="common">Sweat bee</name>
    <dbReference type="NCBI Taxonomy" id="178035"/>
    <lineage>
        <taxon>Eukaryota</taxon>
        <taxon>Metazoa</taxon>
        <taxon>Ecdysozoa</taxon>
        <taxon>Arthropoda</taxon>
        <taxon>Hexapoda</taxon>
        <taxon>Insecta</taxon>
        <taxon>Pterygota</taxon>
        <taxon>Neoptera</taxon>
        <taxon>Endopterygota</taxon>
        <taxon>Hymenoptera</taxon>
        <taxon>Apocrita</taxon>
        <taxon>Aculeata</taxon>
        <taxon>Apoidea</taxon>
        <taxon>Anthophila</taxon>
        <taxon>Halictidae</taxon>
        <taxon>Rophitinae</taxon>
        <taxon>Dufourea</taxon>
    </lineage>
</organism>
<evidence type="ECO:0000313" key="2">
    <source>
        <dbReference type="EMBL" id="KZC12343.1"/>
    </source>
</evidence>
<evidence type="ECO:0000259" key="1">
    <source>
        <dbReference type="SMART" id="SM00827"/>
    </source>
</evidence>
<dbReference type="EMBL" id="KQ434946">
    <property type="protein sequence ID" value="KZC12343.1"/>
    <property type="molecule type" value="Genomic_DNA"/>
</dbReference>
<dbReference type="STRING" id="178035.A0A154PKJ2"/>
<name>A0A154PKJ2_DUFNO</name>
<dbReference type="Gene3D" id="3.30.70.250">
    <property type="entry name" value="Malonyl-CoA ACP transacylase, ACP-binding"/>
    <property type="match status" value="1"/>
</dbReference>
<dbReference type="OrthoDB" id="541883at2759"/>
<proteinExistence type="predicted"/>
<dbReference type="Proteomes" id="UP000076502">
    <property type="component" value="Unassembled WGS sequence"/>
</dbReference>
<keyword evidence="3" id="KW-1185">Reference proteome</keyword>
<dbReference type="Gene3D" id="3.40.50.800">
    <property type="entry name" value="Anticodon-binding domain"/>
    <property type="match status" value="1"/>
</dbReference>
<dbReference type="SUPFAM" id="SSF52151">
    <property type="entry name" value="FabD/lysophospholipase-like"/>
    <property type="match status" value="1"/>
</dbReference>
<dbReference type="GO" id="GO:0016740">
    <property type="term" value="F:transferase activity"/>
    <property type="evidence" value="ECO:0007669"/>
    <property type="project" value="InterPro"/>
</dbReference>
<dbReference type="PANTHER" id="PTHR47170:SF2">
    <property type="entry name" value="MALONYL-COA:ACP TRANSACYLASE (MAT) DOMAIN-CONTAINING PROTEIN"/>
    <property type="match status" value="1"/>
</dbReference>
<dbReference type="InterPro" id="IPR045864">
    <property type="entry name" value="aa-tRNA-synth_II/BPL/LPL"/>
</dbReference>
<dbReference type="InterPro" id="IPR036621">
    <property type="entry name" value="Anticodon-bd_dom_sf"/>
</dbReference>
<accession>A0A154PKJ2</accession>
<dbReference type="SMART" id="SM00827">
    <property type="entry name" value="PKS_AT"/>
    <property type="match status" value="1"/>
</dbReference>
<dbReference type="Gene3D" id="3.30.930.10">
    <property type="entry name" value="Bira Bifunctional Protein, Domain 2"/>
    <property type="match status" value="1"/>
</dbReference>
<dbReference type="InterPro" id="IPR014043">
    <property type="entry name" value="Acyl_transferase_dom"/>
</dbReference>
<dbReference type="AlphaFoldDB" id="A0A154PKJ2"/>
<dbReference type="SUPFAM" id="SSF55681">
    <property type="entry name" value="Class II aaRS and biotin synthetases"/>
    <property type="match status" value="1"/>
</dbReference>
<dbReference type="InterPro" id="IPR016035">
    <property type="entry name" value="Acyl_Trfase/lysoPLipase"/>
</dbReference>
<evidence type="ECO:0000313" key="3">
    <source>
        <dbReference type="Proteomes" id="UP000076502"/>
    </source>
</evidence>
<dbReference type="Pfam" id="PF00698">
    <property type="entry name" value="Acyl_transf_1"/>
    <property type="match status" value="1"/>
</dbReference>